<dbReference type="GO" id="GO:0005829">
    <property type="term" value="C:cytosol"/>
    <property type="evidence" value="ECO:0007669"/>
    <property type="project" value="TreeGrafter"/>
</dbReference>
<evidence type="ECO:0000256" key="3">
    <source>
        <dbReference type="ARBA" id="ARBA00023211"/>
    </source>
</evidence>
<name>A0A9X1M1G2_9MICC</name>
<comment type="similarity">
    <text evidence="4">Belongs to the arginase family.</text>
</comment>
<dbReference type="PANTHER" id="PTHR43782">
    <property type="entry name" value="ARGINASE"/>
    <property type="match status" value="1"/>
</dbReference>
<accession>A0A9X1M1G2</accession>
<sequence>MNSTSPTGPGALRLIFPQWQGASGPATHQLHPGVDAHDTQLSFNLGPALLELMSPDHDGPKAYVPVSTDTSDEALATVNGIYAREAVVRQLTEALRILRDARPESVVTFGGECSISVAPFSHLASVYGNGLAVLWIDAHSDTGVPGDSYTGFHSMALATLAGEGDAGIIAELPALIPPANILQVGLRHWDEEGIAVKERLGIQSVGITGTPADNRQVLEWIAGTGATQLAIHIDLDVVDRRDFTGSVGQGTDGMRMSELVSLVSDAAGVADIVGLSLTQHIPMELMRLGGLLRDLPV</sequence>
<dbReference type="EMBL" id="JAJFZP010000006">
    <property type="protein sequence ID" value="MCC3269236.1"/>
    <property type="molecule type" value="Genomic_DNA"/>
</dbReference>
<dbReference type="Proteomes" id="UP001139264">
    <property type="component" value="Unassembled WGS sequence"/>
</dbReference>
<dbReference type="PROSITE" id="PS51409">
    <property type="entry name" value="ARGINASE_2"/>
    <property type="match status" value="1"/>
</dbReference>
<keyword evidence="1" id="KW-0479">Metal-binding</keyword>
<dbReference type="SUPFAM" id="SSF52768">
    <property type="entry name" value="Arginase/deacetylase"/>
    <property type="match status" value="1"/>
</dbReference>
<dbReference type="Pfam" id="PF00491">
    <property type="entry name" value="Arginase"/>
    <property type="match status" value="1"/>
</dbReference>
<reference evidence="5" key="1">
    <citation type="submission" date="2021-10" db="EMBL/GenBank/DDBJ databases">
        <title>Novel species in genus Arthrobacter.</title>
        <authorList>
            <person name="Liu Y."/>
        </authorList>
    </citation>
    <scope>NUCLEOTIDE SEQUENCE</scope>
    <source>
        <strain evidence="5">Zg-Y809</strain>
    </source>
</reference>
<keyword evidence="3" id="KW-0464">Manganese</keyword>
<gene>
    <name evidence="5" type="ORF">LJ751_07650</name>
</gene>
<dbReference type="GO" id="GO:0030145">
    <property type="term" value="F:manganese ion binding"/>
    <property type="evidence" value="ECO:0007669"/>
    <property type="project" value="TreeGrafter"/>
</dbReference>
<proteinExistence type="inferred from homology"/>
<comment type="caution">
    <text evidence="5">The sequence shown here is derived from an EMBL/GenBank/DDBJ whole genome shotgun (WGS) entry which is preliminary data.</text>
</comment>
<dbReference type="InterPro" id="IPR006035">
    <property type="entry name" value="Ureohydrolase"/>
</dbReference>
<organism evidence="5 6">
    <name type="scientific">Arthrobacter gengyunqii</name>
    <dbReference type="NCBI Taxonomy" id="2886940"/>
    <lineage>
        <taxon>Bacteria</taxon>
        <taxon>Bacillati</taxon>
        <taxon>Actinomycetota</taxon>
        <taxon>Actinomycetes</taxon>
        <taxon>Micrococcales</taxon>
        <taxon>Micrococcaceae</taxon>
        <taxon>Arthrobacter</taxon>
    </lineage>
</organism>
<dbReference type="PANTHER" id="PTHR43782:SF3">
    <property type="entry name" value="ARGINASE"/>
    <property type="match status" value="1"/>
</dbReference>
<evidence type="ECO:0000313" key="5">
    <source>
        <dbReference type="EMBL" id="MCC3269236.1"/>
    </source>
</evidence>
<dbReference type="CDD" id="cd09999">
    <property type="entry name" value="Arginase-like_1"/>
    <property type="match status" value="1"/>
</dbReference>
<dbReference type="GO" id="GO:0004053">
    <property type="term" value="F:arginase activity"/>
    <property type="evidence" value="ECO:0007669"/>
    <property type="project" value="TreeGrafter"/>
</dbReference>
<dbReference type="RefSeq" id="WP_227907702.1">
    <property type="nucleotide sequence ID" value="NZ_CP095461.1"/>
</dbReference>
<dbReference type="Gene3D" id="3.40.800.10">
    <property type="entry name" value="Ureohydrolase domain"/>
    <property type="match status" value="1"/>
</dbReference>
<evidence type="ECO:0000256" key="1">
    <source>
        <dbReference type="ARBA" id="ARBA00022723"/>
    </source>
</evidence>
<dbReference type="InterPro" id="IPR023696">
    <property type="entry name" value="Ureohydrolase_dom_sf"/>
</dbReference>
<evidence type="ECO:0000256" key="4">
    <source>
        <dbReference type="PROSITE-ProRule" id="PRU00742"/>
    </source>
</evidence>
<protein>
    <submittedName>
        <fullName evidence="5">Arginase family protein</fullName>
    </submittedName>
</protein>
<dbReference type="AlphaFoldDB" id="A0A9X1M1G2"/>
<keyword evidence="2" id="KW-0378">Hydrolase</keyword>
<evidence type="ECO:0000256" key="2">
    <source>
        <dbReference type="ARBA" id="ARBA00022801"/>
    </source>
</evidence>
<evidence type="ECO:0000313" key="6">
    <source>
        <dbReference type="Proteomes" id="UP001139264"/>
    </source>
</evidence>